<accession>A0ABT4I8W0</accession>
<evidence type="ECO:0000313" key="3">
    <source>
        <dbReference type="Proteomes" id="UP001072034"/>
    </source>
</evidence>
<feature type="region of interest" description="Disordered" evidence="1">
    <location>
        <begin position="191"/>
        <end position="210"/>
    </location>
</feature>
<name>A0ABT4I8W0_9ACTO</name>
<proteinExistence type="predicted"/>
<dbReference type="EMBL" id="JAPTMY010000018">
    <property type="protein sequence ID" value="MCZ0858182.1"/>
    <property type="molecule type" value="Genomic_DNA"/>
</dbReference>
<organism evidence="2 3">
    <name type="scientific">Actinomyces israelii</name>
    <dbReference type="NCBI Taxonomy" id="1659"/>
    <lineage>
        <taxon>Bacteria</taxon>
        <taxon>Bacillati</taxon>
        <taxon>Actinomycetota</taxon>
        <taxon>Actinomycetes</taxon>
        <taxon>Actinomycetales</taxon>
        <taxon>Actinomycetaceae</taxon>
        <taxon>Actinomyces</taxon>
    </lineage>
</organism>
<sequence length="335" mass="37503">MRIRTIKPDFWRSDDVAALSIENRLLFIGLWSYVDDNGVGRDSVQLIQCDLFPLDPLVEGSLRVQAGLEQLAERGLIIRFEGPDGRRYLQVVSWARHQRINRPSKPRYPHYDAESCTLTDVSPRPHDRLTEGSPPEQGAGTREAGSGKQEPLADEGNVLRIPDGQSRPEAGPEADQPGADDADADIIDADPADAHHSRPAEPTRSAEPVRDDVEQVCKHMAGSVQERTGRRPAVTRAWRTAARLMLDRDGRTVADCVAAIDWAARDDFWSANILSLPKLRKHYDQLSLQARRRRRPCAVSPLGNTDNLTEADWRAVVNDLWTPADYRRVVEEEAS</sequence>
<feature type="compositionally biased region" description="Basic and acidic residues" evidence="1">
    <location>
        <begin position="192"/>
        <end position="201"/>
    </location>
</feature>
<dbReference type="RefSeq" id="WP_268917628.1">
    <property type="nucleotide sequence ID" value="NZ_JAPTMY010000018.1"/>
</dbReference>
<evidence type="ECO:0000313" key="2">
    <source>
        <dbReference type="EMBL" id="MCZ0858182.1"/>
    </source>
</evidence>
<reference evidence="2" key="1">
    <citation type="submission" date="2022-10" db="EMBL/GenBank/DDBJ databases">
        <title>Genome sequence of Actinomyces israelii ATCC 10048.</title>
        <authorList>
            <person name="Watt R.M."/>
            <person name="Tong W.M."/>
        </authorList>
    </citation>
    <scope>NUCLEOTIDE SEQUENCE</scope>
    <source>
        <strain evidence="2">ATCC 10048</strain>
    </source>
</reference>
<keyword evidence="3" id="KW-1185">Reference proteome</keyword>
<evidence type="ECO:0000256" key="1">
    <source>
        <dbReference type="SAM" id="MobiDB-lite"/>
    </source>
</evidence>
<dbReference type="Proteomes" id="UP001072034">
    <property type="component" value="Unassembled WGS sequence"/>
</dbReference>
<protein>
    <submittedName>
        <fullName evidence="2">Uncharacterized protein</fullName>
    </submittedName>
</protein>
<feature type="region of interest" description="Disordered" evidence="1">
    <location>
        <begin position="102"/>
        <end position="186"/>
    </location>
</feature>
<gene>
    <name evidence="2" type="ORF">OHJ16_09020</name>
</gene>
<comment type="caution">
    <text evidence="2">The sequence shown here is derived from an EMBL/GenBank/DDBJ whole genome shotgun (WGS) entry which is preliminary data.</text>
</comment>